<dbReference type="InterPro" id="IPR032722">
    <property type="entry name" value="Deaminase_XOO_2897"/>
</dbReference>
<keyword evidence="2" id="KW-1185">Reference proteome</keyword>
<proteinExistence type="predicted"/>
<dbReference type="EMBL" id="JAVREY010000094">
    <property type="protein sequence ID" value="MDT0469093.1"/>
    <property type="molecule type" value="Genomic_DNA"/>
</dbReference>
<dbReference type="InterPro" id="IPR025851">
    <property type="entry name" value="SUKH-4"/>
</dbReference>
<dbReference type="Proteomes" id="UP001183809">
    <property type="component" value="Unassembled WGS sequence"/>
</dbReference>
<accession>A0ABU2U7E4</accession>
<evidence type="ECO:0000313" key="1">
    <source>
        <dbReference type="EMBL" id="MDT0469093.1"/>
    </source>
</evidence>
<name>A0ABU2U7E4_9ACTN</name>
<dbReference type="Pfam" id="PF14440">
    <property type="entry name" value="XOO_2897-deam"/>
    <property type="match status" value="1"/>
</dbReference>
<reference evidence="2" key="1">
    <citation type="submission" date="2023-07" db="EMBL/GenBank/DDBJ databases">
        <title>30 novel species of actinomycetes from the DSMZ collection.</title>
        <authorList>
            <person name="Nouioui I."/>
        </authorList>
    </citation>
    <scope>NUCLEOTIDE SEQUENCE [LARGE SCALE GENOMIC DNA]</scope>
    <source>
        <strain evidence="2">DSM 41699</strain>
    </source>
</reference>
<dbReference type="Pfam" id="PF14435">
    <property type="entry name" value="SUKH-4"/>
    <property type="match status" value="1"/>
</dbReference>
<sequence length="320" mass="34819">MAVYSVKLPNGKVAKLAFPNTVKGTHSEAHADDFLAEIGVAPEDVTAIYSERNFCTTLRHMCAGRIGKYVNASLSWSFDKGENAWAGILNAVHGGDMIRLQEDSMDIPGAKSELSRILQTDIGELVVANRRVLPSAQAGEWRLPGADLRTLSEYGLPGPRDDELMGVVAGFQPSGESRRVHEGSRFYDLGSFGAALLAAQEGTGRVFAFPQFTEIHPQLRHLMPEGPVPVEVNSRVFALVECAWRWHWMVPVLAEQEVLAGKAETGAWRTASGPEARAALPDFFTGCRQLGELGLTGLATFDPDVVGRDESFWAEALLDL</sequence>
<comment type="caution">
    <text evidence="1">The sequence shown here is derived from an EMBL/GenBank/DDBJ whole genome shotgun (WGS) entry which is preliminary data.</text>
</comment>
<evidence type="ECO:0000313" key="2">
    <source>
        <dbReference type="Proteomes" id="UP001183809"/>
    </source>
</evidence>
<protein>
    <submittedName>
        <fullName evidence="1">SUKH-4 family immunity protein</fullName>
    </submittedName>
</protein>
<dbReference type="RefSeq" id="WP_311700534.1">
    <property type="nucleotide sequence ID" value="NZ_JAVREY010000094.1"/>
</dbReference>
<organism evidence="1 2">
    <name type="scientific">Streptomyces gibsoniae</name>
    <dbReference type="NCBI Taxonomy" id="3075529"/>
    <lineage>
        <taxon>Bacteria</taxon>
        <taxon>Bacillati</taxon>
        <taxon>Actinomycetota</taxon>
        <taxon>Actinomycetes</taxon>
        <taxon>Kitasatosporales</taxon>
        <taxon>Streptomycetaceae</taxon>
        <taxon>Streptomyces</taxon>
    </lineage>
</organism>
<gene>
    <name evidence="1" type="ORF">RM764_40040</name>
</gene>